<dbReference type="PROSITE" id="PS50109">
    <property type="entry name" value="HIS_KIN"/>
    <property type="match status" value="1"/>
</dbReference>
<evidence type="ECO:0000256" key="2">
    <source>
        <dbReference type="ARBA" id="ARBA00012438"/>
    </source>
</evidence>
<dbReference type="CDD" id="cd00082">
    <property type="entry name" value="HisKA"/>
    <property type="match status" value="1"/>
</dbReference>
<keyword evidence="4" id="KW-0808">Transferase</keyword>
<keyword evidence="5" id="KW-0547">Nucleotide-binding</keyword>
<dbReference type="GO" id="GO:0005524">
    <property type="term" value="F:ATP binding"/>
    <property type="evidence" value="ECO:0007669"/>
    <property type="project" value="UniProtKB-KW"/>
</dbReference>
<dbReference type="InterPro" id="IPR004358">
    <property type="entry name" value="Sig_transdc_His_kin-like_C"/>
</dbReference>
<evidence type="ECO:0000256" key="4">
    <source>
        <dbReference type="ARBA" id="ARBA00022679"/>
    </source>
</evidence>
<dbReference type="InterPro" id="IPR003594">
    <property type="entry name" value="HATPase_dom"/>
</dbReference>
<dbReference type="InterPro" id="IPR003661">
    <property type="entry name" value="HisK_dim/P_dom"/>
</dbReference>
<evidence type="ECO:0000256" key="7">
    <source>
        <dbReference type="ARBA" id="ARBA00022840"/>
    </source>
</evidence>
<dbReference type="SMART" id="SM00387">
    <property type="entry name" value="HATPase_c"/>
    <property type="match status" value="1"/>
</dbReference>
<keyword evidence="6" id="KW-0418">Kinase</keyword>
<dbReference type="Gene3D" id="1.10.287.130">
    <property type="match status" value="1"/>
</dbReference>
<dbReference type="PANTHER" id="PTHR43065:SF46">
    <property type="entry name" value="C4-DICARBOXYLATE TRANSPORT SENSOR PROTEIN DCTB"/>
    <property type="match status" value="1"/>
</dbReference>
<evidence type="ECO:0000256" key="3">
    <source>
        <dbReference type="ARBA" id="ARBA00022553"/>
    </source>
</evidence>
<reference evidence="11" key="1">
    <citation type="submission" date="2022-05" db="EMBL/GenBank/DDBJ databases">
        <title>Comparative Genomics of Spacecraft Associated Microbes.</title>
        <authorList>
            <person name="Tran M.T."/>
            <person name="Wright A."/>
            <person name="Seuylemezian A."/>
            <person name="Eisen J."/>
            <person name="Coil D."/>
        </authorList>
    </citation>
    <scope>NUCLEOTIDE SEQUENCE</scope>
    <source>
        <strain evidence="11">214.1.1</strain>
    </source>
</reference>
<comment type="catalytic activity">
    <reaction evidence="1">
        <text>ATP + protein L-histidine = ADP + protein N-phospho-L-histidine.</text>
        <dbReference type="EC" id="2.7.13.3"/>
    </reaction>
</comment>
<dbReference type="EMBL" id="JAMBOL010000002">
    <property type="protein sequence ID" value="MCM3713315.1"/>
    <property type="molecule type" value="Genomic_DNA"/>
</dbReference>
<dbReference type="Pfam" id="PF00512">
    <property type="entry name" value="HisKA"/>
    <property type="match status" value="1"/>
</dbReference>
<dbReference type="EC" id="2.7.13.3" evidence="2"/>
<accession>A0A9X2IMT0</accession>
<dbReference type="InterPro" id="IPR005467">
    <property type="entry name" value="His_kinase_dom"/>
</dbReference>
<evidence type="ECO:0000256" key="8">
    <source>
        <dbReference type="ARBA" id="ARBA00023012"/>
    </source>
</evidence>
<dbReference type="SUPFAM" id="SSF55874">
    <property type="entry name" value="ATPase domain of HSP90 chaperone/DNA topoisomerase II/histidine kinase"/>
    <property type="match status" value="1"/>
</dbReference>
<protein>
    <recommendedName>
        <fullName evidence="2">histidine kinase</fullName>
        <ecNumber evidence="2">2.7.13.3</ecNumber>
    </recommendedName>
</protein>
<dbReference type="PRINTS" id="PR00344">
    <property type="entry name" value="BCTRLSENSOR"/>
</dbReference>
<evidence type="ECO:0000256" key="9">
    <source>
        <dbReference type="SAM" id="Phobius"/>
    </source>
</evidence>
<keyword evidence="9" id="KW-1133">Transmembrane helix</keyword>
<feature type="transmembrane region" description="Helical" evidence="9">
    <location>
        <begin position="68"/>
        <end position="90"/>
    </location>
</feature>
<feature type="domain" description="Histidine kinase" evidence="10">
    <location>
        <begin position="208"/>
        <end position="416"/>
    </location>
</feature>
<name>A0A9X2IMT0_9BACI</name>
<evidence type="ECO:0000256" key="5">
    <source>
        <dbReference type="ARBA" id="ARBA00022741"/>
    </source>
</evidence>
<dbReference type="InterPro" id="IPR036097">
    <property type="entry name" value="HisK_dim/P_sf"/>
</dbReference>
<feature type="transmembrane region" description="Helical" evidence="9">
    <location>
        <begin position="129"/>
        <end position="147"/>
    </location>
</feature>
<keyword evidence="7 11" id="KW-0067">ATP-binding</keyword>
<comment type="caution">
    <text evidence="11">The sequence shown here is derived from an EMBL/GenBank/DDBJ whole genome shotgun (WGS) entry which is preliminary data.</text>
</comment>
<evidence type="ECO:0000256" key="6">
    <source>
        <dbReference type="ARBA" id="ARBA00022777"/>
    </source>
</evidence>
<keyword evidence="9" id="KW-0472">Membrane</keyword>
<evidence type="ECO:0000313" key="11">
    <source>
        <dbReference type="EMBL" id="MCM3713315.1"/>
    </source>
</evidence>
<gene>
    <name evidence="11" type="ORF">M3202_04395</name>
</gene>
<dbReference type="RefSeq" id="WP_251222122.1">
    <property type="nucleotide sequence ID" value="NZ_JAMBOL010000002.1"/>
</dbReference>
<organism evidence="11 12">
    <name type="scientific">Halalkalibacter oceani</name>
    <dbReference type="NCBI Taxonomy" id="1653776"/>
    <lineage>
        <taxon>Bacteria</taxon>
        <taxon>Bacillati</taxon>
        <taxon>Bacillota</taxon>
        <taxon>Bacilli</taxon>
        <taxon>Bacillales</taxon>
        <taxon>Bacillaceae</taxon>
        <taxon>Halalkalibacter</taxon>
    </lineage>
</organism>
<keyword evidence="9" id="KW-0812">Transmembrane</keyword>
<dbReference type="GO" id="GO:0000155">
    <property type="term" value="F:phosphorelay sensor kinase activity"/>
    <property type="evidence" value="ECO:0007669"/>
    <property type="project" value="InterPro"/>
</dbReference>
<evidence type="ECO:0000256" key="1">
    <source>
        <dbReference type="ARBA" id="ARBA00000085"/>
    </source>
</evidence>
<dbReference type="SUPFAM" id="SSF47384">
    <property type="entry name" value="Homodimeric domain of signal transducing histidine kinase"/>
    <property type="match status" value="1"/>
</dbReference>
<evidence type="ECO:0000259" key="10">
    <source>
        <dbReference type="PROSITE" id="PS50109"/>
    </source>
</evidence>
<dbReference type="SMART" id="SM00388">
    <property type="entry name" value="HisKA"/>
    <property type="match status" value="1"/>
</dbReference>
<keyword evidence="8" id="KW-0902">Two-component regulatory system</keyword>
<dbReference type="Gene3D" id="3.30.565.10">
    <property type="entry name" value="Histidine kinase-like ATPase, C-terminal domain"/>
    <property type="match status" value="1"/>
</dbReference>
<dbReference type="Pfam" id="PF02518">
    <property type="entry name" value="HATPase_c"/>
    <property type="match status" value="1"/>
</dbReference>
<feature type="transmembrane region" description="Helical" evidence="9">
    <location>
        <begin position="97"/>
        <end position="117"/>
    </location>
</feature>
<feature type="transmembrane region" description="Helical" evidence="9">
    <location>
        <begin position="35"/>
        <end position="56"/>
    </location>
</feature>
<dbReference type="Proteomes" id="UP001139179">
    <property type="component" value="Unassembled WGS sequence"/>
</dbReference>
<proteinExistence type="predicted"/>
<evidence type="ECO:0000313" key="12">
    <source>
        <dbReference type="Proteomes" id="UP001139179"/>
    </source>
</evidence>
<feature type="transmembrane region" description="Helical" evidence="9">
    <location>
        <begin position="159"/>
        <end position="180"/>
    </location>
</feature>
<keyword evidence="3" id="KW-0597">Phosphoprotein</keyword>
<feature type="transmembrane region" description="Helical" evidence="9">
    <location>
        <begin position="6"/>
        <end position="23"/>
    </location>
</feature>
<sequence length="416" mass="47678">MFIELLLQMIYIFFPILFYYSLLRHYPRLKRYHSILIGIICGISIWLCMTFPITFLTGGLLDVRSVPWFASFLYGNFTVGTILTVLMIAYRLTLGGMGFYVVLLAYVLSYILIFVFFKNYLQFSFRKKIQSTCLFIVVHSFLIVLFIQLIFPALLDEMIWFYLFNIGLHLVMMWVVVYMIETFRENDYLHMEMQKSEKLYIIGQMAASVAHEIRNPMTVVSGFMQILSRSDELPAKHKEHISIMTNELERAQMIINDYLTLAKPQVDKAEKIDLCKEMELISQTLSSYALMNGVELRFEGQDGQSLTTYGSREKLQQVLINMIKNAIEASPAHGEVTISLSKAREWVYIRIIDKGVGLSEDQLAQIGTPFYSTKEKGTGLGLTVSFSIIRSMNGTIEVTSKKGAGTTFTIRLPAHS</sequence>
<keyword evidence="12" id="KW-1185">Reference proteome</keyword>
<dbReference type="InterPro" id="IPR036890">
    <property type="entry name" value="HATPase_C_sf"/>
</dbReference>
<dbReference type="PANTHER" id="PTHR43065">
    <property type="entry name" value="SENSOR HISTIDINE KINASE"/>
    <property type="match status" value="1"/>
</dbReference>
<dbReference type="AlphaFoldDB" id="A0A9X2IMT0"/>